<evidence type="ECO:0000256" key="2">
    <source>
        <dbReference type="ARBA" id="ARBA00004123"/>
    </source>
</evidence>
<comment type="similarity">
    <text evidence="4">Belongs to the cytidine and deoxycytidylate deaminase family.</text>
</comment>
<keyword evidence="6" id="KW-0963">Cytoplasm</keyword>
<dbReference type="PANTHER" id="PTHR11079">
    <property type="entry name" value="CYTOSINE DEAMINASE FAMILY MEMBER"/>
    <property type="match status" value="1"/>
</dbReference>
<dbReference type="GO" id="GO:0019858">
    <property type="term" value="P:cytosine metabolic process"/>
    <property type="evidence" value="ECO:0007669"/>
    <property type="project" value="TreeGrafter"/>
</dbReference>
<dbReference type="GO" id="GO:0046087">
    <property type="term" value="P:cytidine metabolic process"/>
    <property type="evidence" value="ECO:0007669"/>
    <property type="project" value="TreeGrafter"/>
</dbReference>
<dbReference type="GO" id="GO:0008655">
    <property type="term" value="P:pyrimidine-containing compound salvage"/>
    <property type="evidence" value="ECO:0007669"/>
    <property type="project" value="TreeGrafter"/>
</dbReference>
<dbReference type="CDD" id="cd01285">
    <property type="entry name" value="nucleoside_deaminase"/>
    <property type="match status" value="1"/>
</dbReference>
<comment type="cofactor">
    <cofactor evidence="1">
        <name>Zn(2+)</name>
        <dbReference type="ChEBI" id="CHEBI:29105"/>
    </cofactor>
</comment>
<keyword evidence="8" id="KW-0378">Hydrolase</keyword>
<evidence type="ECO:0000256" key="8">
    <source>
        <dbReference type="ARBA" id="ARBA00022801"/>
    </source>
</evidence>
<evidence type="ECO:0000256" key="6">
    <source>
        <dbReference type="ARBA" id="ARBA00022490"/>
    </source>
</evidence>
<dbReference type="PROSITE" id="PS00903">
    <property type="entry name" value="CYT_DCMP_DEAMINASES_1"/>
    <property type="match status" value="1"/>
</dbReference>
<dbReference type="InterPro" id="IPR016192">
    <property type="entry name" value="APOBEC/CMP_deaminase_Zn-bd"/>
</dbReference>
<comment type="function">
    <text evidence="12">Catalyzes the hydrolytic deamination of cytosine to uracil or 5-methylcytosine to thymine. Is involved in the pyrimidine salvage pathway, which allows the cell to utilize cytosine for pyrimidine nucleotide synthesis.</text>
</comment>
<dbReference type="InterPro" id="IPR002125">
    <property type="entry name" value="CMP_dCMP_dom"/>
</dbReference>
<feature type="domain" description="CMP/dCMP-type deaminase" evidence="17">
    <location>
        <begin position="6"/>
        <end position="128"/>
    </location>
</feature>
<evidence type="ECO:0000256" key="15">
    <source>
        <dbReference type="ARBA" id="ARBA00074321"/>
    </source>
</evidence>
<gene>
    <name evidence="18" type="ORF">OE88DRAFT_1635565</name>
</gene>
<dbReference type="PROSITE" id="PS51747">
    <property type="entry name" value="CYT_DCMP_DEAMINASES_2"/>
    <property type="match status" value="1"/>
</dbReference>
<dbReference type="GO" id="GO:0004131">
    <property type="term" value="F:cytosine deaminase activity"/>
    <property type="evidence" value="ECO:0007669"/>
    <property type="project" value="UniProtKB-EC"/>
</dbReference>
<organism evidence="18 19">
    <name type="scientific">Heliocybe sulcata</name>
    <dbReference type="NCBI Taxonomy" id="5364"/>
    <lineage>
        <taxon>Eukaryota</taxon>
        <taxon>Fungi</taxon>
        <taxon>Dikarya</taxon>
        <taxon>Basidiomycota</taxon>
        <taxon>Agaricomycotina</taxon>
        <taxon>Agaricomycetes</taxon>
        <taxon>Gloeophyllales</taxon>
        <taxon>Gloeophyllaceae</taxon>
        <taxon>Heliocybe</taxon>
    </lineage>
</organism>
<evidence type="ECO:0000256" key="7">
    <source>
        <dbReference type="ARBA" id="ARBA00022723"/>
    </source>
</evidence>
<dbReference type="Gene3D" id="3.40.140.10">
    <property type="entry name" value="Cytidine Deaminase, domain 2"/>
    <property type="match status" value="1"/>
</dbReference>
<evidence type="ECO:0000313" key="18">
    <source>
        <dbReference type="EMBL" id="TFK48000.1"/>
    </source>
</evidence>
<dbReference type="GO" id="GO:0005737">
    <property type="term" value="C:cytoplasm"/>
    <property type="evidence" value="ECO:0007669"/>
    <property type="project" value="UniProtKB-SubCell"/>
</dbReference>
<protein>
    <recommendedName>
        <fullName evidence="15">Cytosine deaminase</fullName>
        <ecNumber evidence="14">3.5.4.1</ecNumber>
    </recommendedName>
    <alternativeName>
        <fullName evidence="16">Cytosine aminohydrolase</fullName>
    </alternativeName>
</protein>
<evidence type="ECO:0000256" key="14">
    <source>
        <dbReference type="ARBA" id="ARBA00066550"/>
    </source>
</evidence>
<keyword evidence="9" id="KW-0862">Zinc</keyword>
<evidence type="ECO:0000256" key="3">
    <source>
        <dbReference type="ARBA" id="ARBA00004496"/>
    </source>
</evidence>
<evidence type="ECO:0000256" key="11">
    <source>
        <dbReference type="ARBA" id="ARBA00050113"/>
    </source>
</evidence>
<keyword evidence="19" id="KW-1185">Reference proteome</keyword>
<keyword evidence="10" id="KW-0539">Nucleus</keyword>
<dbReference type="InterPro" id="IPR016193">
    <property type="entry name" value="Cytidine_deaminase-like"/>
</dbReference>
<proteinExistence type="inferred from homology"/>
<evidence type="ECO:0000256" key="9">
    <source>
        <dbReference type="ARBA" id="ARBA00022833"/>
    </source>
</evidence>
<evidence type="ECO:0000256" key="12">
    <source>
        <dbReference type="ARBA" id="ARBA00056232"/>
    </source>
</evidence>
<dbReference type="OrthoDB" id="408702at2759"/>
<dbReference type="GO" id="GO:0008270">
    <property type="term" value="F:zinc ion binding"/>
    <property type="evidence" value="ECO:0007669"/>
    <property type="project" value="InterPro"/>
</dbReference>
<dbReference type="PANTHER" id="PTHR11079:SF190">
    <property type="entry name" value="CYTOSINE DEAMINASE"/>
    <property type="match status" value="1"/>
</dbReference>
<sequence>MPPLSEADSLGLETAYLAAKRSYDAGGIPIGSCLVHHAAHTPKVLGKGCNMRVQKDSATLHGEISALENAGRLKAAVYRGSTIYTTLSPCIMCTGAILLYRIPRVVIGENHNYVGGEALLKQHGVEVVVVDDARCRELMERFIREKPEIWYEDIGEETPRGHT</sequence>
<evidence type="ECO:0000256" key="4">
    <source>
        <dbReference type="ARBA" id="ARBA00006576"/>
    </source>
</evidence>
<name>A0A5C3MSI3_9AGAM</name>
<evidence type="ECO:0000256" key="10">
    <source>
        <dbReference type="ARBA" id="ARBA00023242"/>
    </source>
</evidence>
<dbReference type="EMBL" id="ML213521">
    <property type="protein sequence ID" value="TFK48000.1"/>
    <property type="molecule type" value="Genomic_DNA"/>
</dbReference>
<evidence type="ECO:0000256" key="16">
    <source>
        <dbReference type="ARBA" id="ARBA00084039"/>
    </source>
</evidence>
<dbReference type="Pfam" id="PF00383">
    <property type="entry name" value="dCMP_cyt_deam_1"/>
    <property type="match status" value="1"/>
</dbReference>
<dbReference type="GO" id="GO:0005634">
    <property type="term" value="C:nucleus"/>
    <property type="evidence" value="ECO:0007669"/>
    <property type="project" value="UniProtKB-SubCell"/>
</dbReference>
<comment type="catalytic activity">
    <reaction evidence="11">
        <text>cytosine + H2O + H(+) = uracil + NH4(+)</text>
        <dbReference type="Rhea" id="RHEA:20605"/>
        <dbReference type="ChEBI" id="CHEBI:15377"/>
        <dbReference type="ChEBI" id="CHEBI:15378"/>
        <dbReference type="ChEBI" id="CHEBI:16040"/>
        <dbReference type="ChEBI" id="CHEBI:17568"/>
        <dbReference type="ChEBI" id="CHEBI:28938"/>
        <dbReference type="EC" id="3.5.4.1"/>
    </reaction>
</comment>
<accession>A0A5C3MSI3</accession>
<dbReference type="FunFam" id="3.40.140.10:FF:000016">
    <property type="entry name" value="Cytosine deaminase"/>
    <property type="match status" value="1"/>
</dbReference>
<comment type="subcellular location">
    <subcellularLocation>
        <location evidence="3">Cytoplasm</location>
    </subcellularLocation>
    <subcellularLocation>
        <location evidence="2">Nucleus</location>
    </subcellularLocation>
</comment>
<evidence type="ECO:0000256" key="1">
    <source>
        <dbReference type="ARBA" id="ARBA00001947"/>
    </source>
</evidence>
<dbReference type="EC" id="3.5.4.1" evidence="14"/>
<dbReference type="SUPFAM" id="SSF53927">
    <property type="entry name" value="Cytidine deaminase-like"/>
    <property type="match status" value="1"/>
</dbReference>
<evidence type="ECO:0000259" key="17">
    <source>
        <dbReference type="PROSITE" id="PS51747"/>
    </source>
</evidence>
<comment type="pathway">
    <text evidence="13">Pyrimidine metabolism; UMP biosynthesis via salvage pathway; uracil from cytosine: step 1/1.</text>
</comment>
<dbReference type="GO" id="GO:0008835">
    <property type="term" value="F:diaminohydroxyphosphoribosylaminopyrimidine deaminase activity"/>
    <property type="evidence" value="ECO:0007669"/>
    <property type="project" value="TreeGrafter"/>
</dbReference>
<comment type="subunit">
    <text evidence="5">Homodimer.</text>
</comment>
<evidence type="ECO:0000256" key="13">
    <source>
        <dbReference type="ARBA" id="ARBA00060700"/>
    </source>
</evidence>
<dbReference type="Proteomes" id="UP000305948">
    <property type="component" value="Unassembled WGS sequence"/>
</dbReference>
<dbReference type="STRING" id="5364.A0A5C3MSI3"/>
<evidence type="ECO:0000313" key="19">
    <source>
        <dbReference type="Proteomes" id="UP000305948"/>
    </source>
</evidence>
<evidence type="ECO:0000256" key="5">
    <source>
        <dbReference type="ARBA" id="ARBA00011738"/>
    </source>
</evidence>
<dbReference type="AlphaFoldDB" id="A0A5C3MSI3"/>
<keyword evidence="7" id="KW-0479">Metal-binding</keyword>
<reference evidence="18 19" key="1">
    <citation type="journal article" date="2019" name="Nat. Ecol. Evol.">
        <title>Megaphylogeny resolves global patterns of mushroom evolution.</title>
        <authorList>
            <person name="Varga T."/>
            <person name="Krizsan K."/>
            <person name="Foldi C."/>
            <person name="Dima B."/>
            <person name="Sanchez-Garcia M."/>
            <person name="Sanchez-Ramirez S."/>
            <person name="Szollosi G.J."/>
            <person name="Szarkandi J.G."/>
            <person name="Papp V."/>
            <person name="Albert L."/>
            <person name="Andreopoulos W."/>
            <person name="Angelini C."/>
            <person name="Antonin V."/>
            <person name="Barry K.W."/>
            <person name="Bougher N.L."/>
            <person name="Buchanan P."/>
            <person name="Buyck B."/>
            <person name="Bense V."/>
            <person name="Catcheside P."/>
            <person name="Chovatia M."/>
            <person name="Cooper J."/>
            <person name="Damon W."/>
            <person name="Desjardin D."/>
            <person name="Finy P."/>
            <person name="Geml J."/>
            <person name="Haridas S."/>
            <person name="Hughes K."/>
            <person name="Justo A."/>
            <person name="Karasinski D."/>
            <person name="Kautmanova I."/>
            <person name="Kiss B."/>
            <person name="Kocsube S."/>
            <person name="Kotiranta H."/>
            <person name="LaButti K.M."/>
            <person name="Lechner B.E."/>
            <person name="Liimatainen K."/>
            <person name="Lipzen A."/>
            <person name="Lukacs Z."/>
            <person name="Mihaltcheva S."/>
            <person name="Morgado L.N."/>
            <person name="Niskanen T."/>
            <person name="Noordeloos M.E."/>
            <person name="Ohm R.A."/>
            <person name="Ortiz-Santana B."/>
            <person name="Ovrebo C."/>
            <person name="Racz N."/>
            <person name="Riley R."/>
            <person name="Savchenko A."/>
            <person name="Shiryaev A."/>
            <person name="Soop K."/>
            <person name="Spirin V."/>
            <person name="Szebenyi C."/>
            <person name="Tomsovsky M."/>
            <person name="Tulloss R.E."/>
            <person name="Uehling J."/>
            <person name="Grigoriev I.V."/>
            <person name="Vagvolgyi C."/>
            <person name="Papp T."/>
            <person name="Martin F.M."/>
            <person name="Miettinen O."/>
            <person name="Hibbett D.S."/>
            <person name="Nagy L.G."/>
        </authorList>
    </citation>
    <scope>NUCLEOTIDE SEQUENCE [LARGE SCALE GENOMIC DNA]</scope>
    <source>
        <strain evidence="18 19">OMC1185</strain>
    </source>
</reference>